<dbReference type="PANTHER" id="PTHR34203:SF15">
    <property type="entry name" value="SLL1173 PROTEIN"/>
    <property type="match status" value="1"/>
</dbReference>
<comment type="caution">
    <text evidence="2">The sequence shown here is derived from an EMBL/GenBank/DDBJ whole genome shotgun (WGS) entry which is preliminary data.</text>
</comment>
<dbReference type="PANTHER" id="PTHR34203">
    <property type="entry name" value="METHYLTRANSFERASE, FKBM FAMILY PROTEIN"/>
    <property type="match status" value="1"/>
</dbReference>
<sequence>MGLMRHFLERVSRGRTFQRRLSAEFGRRPIIVSPDAALRYLSPTGYAFESALLDVAAEWVRPGDTAWDIGSNLGVFAVAAGHCAGSKGRVLAVEADGWLASVIRRTCSLPDNRDLAIEVLPAAISTEAGAARFAIAERGRASNALAEVSTRATTGGVRETQLVPTLPMDALLEVAPGPRIIKIDVEGAEVLVLRGANRVLSEARPVVYIEVGKENADEVTKLLTDADYVLLNPEVTPLERRPLERCVFNTLAVPRDQYAPPG</sequence>
<reference evidence="2 3" key="1">
    <citation type="submission" date="2019-02" db="EMBL/GenBank/DDBJ databases">
        <title>Deep-cultivation of Planctomycetes and their phenomic and genomic characterization uncovers novel biology.</title>
        <authorList>
            <person name="Wiegand S."/>
            <person name="Jogler M."/>
            <person name="Boedeker C."/>
            <person name="Pinto D."/>
            <person name="Vollmers J."/>
            <person name="Rivas-Marin E."/>
            <person name="Kohn T."/>
            <person name="Peeters S.H."/>
            <person name="Heuer A."/>
            <person name="Rast P."/>
            <person name="Oberbeckmann S."/>
            <person name="Bunk B."/>
            <person name="Jeske O."/>
            <person name="Meyerdierks A."/>
            <person name="Storesund J.E."/>
            <person name="Kallscheuer N."/>
            <person name="Luecker S."/>
            <person name="Lage O.M."/>
            <person name="Pohl T."/>
            <person name="Merkel B.J."/>
            <person name="Hornburger P."/>
            <person name="Mueller R.-W."/>
            <person name="Bruemmer F."/>
            <person name="Labrenz M."/>
            <person name="Spormann A.M."/>
            <person name="Op Den Camp H."/>
            <person name="Overmann J."/>
            <person name="Amann R."/>
            <person name="Jetten M.S.M."/>
            <person name="Mascher T."/>
            <person name="Medema M.H."/>
            <person name="Devos D.P."/>
            <person name="Kaster A.-K."/>
            <person name="Ovreas L."/>
            <person name="Rohde M."/>
            <person name="Galperin M.Y."/>
            <person name="Jogler C."/>
        </authorList>
    </citation>
    <scope>NUCLEOTIDE SEQUENCE [LARGE SCALE GENOMIC DNA]</scope>
    <source>
        <strain evidence="2 3">Pla111</strain>
    </source>
</reference>
<dbReference type="InterPro" id="IPR052514">
    <property type="entry name" value="SAM-dependent_MTase"/>
</dbReference>
<evidence type="ECO:0000313" key="2">
    <source>
        <dbReference type="EMBL" id="TWT47577.1"/>
    </source>
</evidence>
<name>A0A5C5WAP3_9BACT</name>
<evidence type="ECO:0000313" key="3">
    <source>
        <dbReference type="Proteomes" id="UP000318995"/>
    </source>
</evidence>
<dbReference type="Gene3D" id="3.40.50.150">
    <property type="entry name" value="Vaccinia Virus protein VP39"/>
    <property type="match status" value="1"/>
</dbReference>
<dbReference type="NCBIfam" id="TIGR01444">
    <property type="entry name" value="fkbM_fam"/>
    <property type="match status" value="1"/>
</dbReference>
<keyword evidence="3" id="KW-1185">Reference proteome</keyword>
<dbReference type="Pfam" id="PF05050">
    <property type="entry name" value="Methyltransf_21"/>
    <property type="match status" value="1"/>
</dbReference>
<feature type="domain" description="Methyltransferase FkbM" evidence="1">
    <location>
        <begin position="68"/>
        <end position="229"/>
    </location>
</feature>
<organism evidence="2 3">
    <name type="scientific">Botrimarina hoheduenensis</name>
    <dbReference type="NCBI Taxonomy" id="2528000"/>
    <lineage>
        <taxon>Bacteria</taxon>
        <taxon>Pseudomonadati</taxon>
        <taxon>Planctomycetota</taxon>
        <taxon>Planctomycetia</taxon>
        <taxon>Pirellulales</taxon>
        <taxon>Lacipirellulaceae</taxon>
        <taxon>Botrimarina</taxon>
    </lineage>
</organism>
<dbReference type="OrthoDB" id="7272699at2"/>
<dbReference type="SUPFAM" id="SSF53335">
    <property type="entry name" value="S-adenosyl-L-methionine-dependent methyltransferases"/>
    <property type="match status" value="1"/>
</dbReference>
<dbReference type="Proteomes" id="UP000318995">
    <property type="component" value="Unassembled WGS sequence"/>
</dbReference>
<gene>
    <name evidence="2" type="ORF">Pla111_11920</name>
</gene>
<dbReference type="AlphaFoldDB" id="A0A5C5WAP3"/>
<dbReference type="InterPro" id="IPR006342">
    <property type="entry name" value="FkbM_mtfrase"/>
</dbReference>
<protein>
    <recommendedName>
        <fullName evidence="1">Methyltransferase FkbM domain-containing protein</fullName>
    </recommendedName>
</protein>
<dbReference type="EMBL" id="SJPH01000002">
    <property type="protein sequence ID" value="TWT47577.1"/>
    <property type="molecule type" value="Genomic_DNA"/>
</dbReference>
<accession>A0A5C5WAP3</accession>
<proteinExistence type="predicted"/>
<evidence type="ECO:0000259" key="1">
    <source>
        <dbReference type="Pfam" id="PF05050"/>
    </source>
</evidence>
<dbReference type="InterPro" id="IPR029063">
    <property type="entry name" value="SAM-dependent_MTases_sf"/>
</dbReference>